<keyword evidence="3" id="KW-1185">Reference proteome</keyword>
<dbReference type="AlphaFoldDB" id="A0A9N8HW92"/>
<feature type="region of interest" description="Disordered" evidence="1">
    <location>
        <begin position="22"/>
        <end position="51"/>
    </location>
</feature>
<sequence>MSDHGEKPKIWTSFRQRLSARRASAKMLANSEERRGSRTKTDSTGAGSTKRFSRMKDEYKSTSCLPVSHRQVVAASLLCSAKQQFKLLDDDTFSTKPLIGFASRYSNRHYSEVWLADYVNATKHSARTPPRTSSRKKTQWKTTKVTIVDPDESSDPALEMMSPVRIPATNKVGSPQGSRHGIGREIDRLSRTLGMAPVDNGLNEAGRTRHVNEFDVASATSHTSSLDTAEFSFQADFSQLQSPDRNDKSSASMSSGISTTSTWDEIKRRKSELFQPILNESYDNGDIILAARPTPVYRDVHEVHELNHSVYSTDNNMGSPSRGPEALEDDLIDMNLDILARHMDEEAMMYQQQQPFYEIQCKSDESHNLSDISDSAVGLPIAGQSDDQSLNQGEMMERYLSQGETESGPYHRTEHDRHPVNAEEHVDRPSTQQEENVNRPRSKPTEHEDGLLVQEEMVGQFLSTEEKAERPVDQTEIPKGASPMPMVSVHRSGDVARKARCVVVYDKELTDSERMMTFDDIPANVKQIVDRLEVFRQREATRAEQFGFKNFIPIHEDQKVTDQVAGGSQFFRTVSYSFESEGSMISVSPLQVGNSQLGSF</sequence>
<feature type="region of interest" description="Disordered" evidence="1">
    <location>
        <begin position="368"/>
        <end position="390"/>
    </location>
</feature>
<evidence type="ECO:0000313" key="3">
    <source>
        <dbReference type="Proteomes" id="UP001153069"/>
    </source>
</evidence>
<feature type="region of interest" description="Disordered" evidence="1">
    <location>
        <begin position="240"/>
        <end position="262"/>
    </location>
</feature>
<feature type="compositionally biased region" description="Basic and acidic residues" evidence="1">
    <location>
        <begin position="31"/>
        <end position="41"/>
    </location>
</feature>
<comment type="caution">
    <text evidence="2">The sequence shown here is derived from an EMBL/GenBank/DDBJ whole genome shotgun (WGS) entry which is preliminary data.</text>
</comment>
<evidence type="ECO:0000313" key="2">
    <source>
        <dbReference type="EMBL" id="CAB9525013.1"/>
    </source>
</evidence>
<feature type="region of interest" description="Disordered" evidence="1">
    <location>
        <begin position="422"/>
        <end position="449"/>
    </location>
</feature>
<proteinExistence type="predicted"/>
<name>A0A9N8HW92_9STRA</name>
<feature type="compositionally biased region" description="Low complexity" evidence="1">
    <location>
        <begin position="249"/>
        <end position="262"/>
    </location>
</feature>
<protein>
    <submittedName>
        <fullName evidence="2">Uncharacterized protein</fullName>
    </submittedName>
</protein>
<gene>
    <name evidence="2" type="ORF">SEMRO_1617_G286320.1</name>
</gene>
<dbReference type="Proteomes" id="UP001153069">
    <property type="component" value="Unassembled WGS sequence"/>
</dbReference>
<organism evidence="2 3">
    <name type="scientific">Seminavis robusta</name>
    <dbReference type="NCBI Taxonomy" id="568900"/>
    <lineage>
        <taxon>Eukaryota</taxon>
        <taxon>Sar</taxon>
        <taxon>Stramenopiles</taxon>
        <taxon>Ochrophyta</taxon>
        <taxon>Bacillariophyta</taxon>
        <taxon>Bacillariophyceae</taxon>
        <taxon>Bacillariophycidae</taxon>
        <taxon>Naviculales</taxon>
        <taxon>Naviculaceae</taxon>
        <taxon>Seminavis</taxon>
    </lineage>
</organism>
<feature type="region of interest" description="Disordered" evidence="1">
    <location>
        <begin position="463"/>
        <end position="487"/>
    </location>
</feature>
<evidence type="ECO:0000256" key="1">
    <source>
        <dbReference type="SAM" id="MobiDB-lite"/>
    </source>
</evidence>
<accession>A0A9N8HW92</accession>
<reference evidence="2" key="1">
    <citation type="submission" date="2020-06" db="EMBL/GenBank/DDBJ databases">
        <authorList>
            <consortium name="Plant Systems Biology data submission"/>
        </authorList>
    </citation>
    <scope>NUCLEOTIDE SEQUENCE</scope>
    <source>
        <strain evidence="2">D6</strain>
    </source>
</reference>
<dbReference type="EMBL" id="CAICTM010001615">
    <property type="protein sequence ID" value="CAB9525013.1"/>
    <property type="molecule type" value="Genomic_DNA"/>
</dbReference>
<feature type="compositionally biased region" description="Basic and acidic residues" evidence="1">
    <location>
        <begin position="464"/>
        <end position="473"/>
    </location>
</feature>